<keyword evidence="6" id="KW-0028">Amino-acid biosynthesis</keyword>
<comment type="function">
    <text evidence="1">Catalyzes the transfer of a methyl group from 5-methyltetrahydrofolate to homocysteine resulting in methionine formation.</text>
</comment>
<feature type="binding site" evidence="12">
    <location>
        <position position="25"/>
    </location>
    <ligand>
        <name>5-methyltetrahydropteroyltri-L-glutamate</name>
        <dbReference type="ChEBI" id="CHEBI:58207"/>
    </ligand>
</feature>
<evidence type="ECO:0000256" key="13">
    <source>
        <dbReference type="PIRSR" id="PIRSR000382-2"/>
    </source>
</evidence>
<comment type="similarity">
    <text evidence="3">Belongs to the vitamin-B12 independent methionine synthase family.</text>
</comment>
<sequence>MTTDRATVSATTLDYPRIGPNRELKRVIEGFWAGRVSATDLDETTTRLRLDTLTELHQAGLDEVPTGTQSRYDHVLDTAVLLGAVPPRHVRAGEDPLDTYFAMARGRPEAPALEMTKWFGTNYHYLVPEIGPDTPIALRGDQPVRQYREAVELGIPGRPVLLGPVTFLLLSAAAADAPAGFDPLDRLDDVLAAYRELLGQLKAAGAGTVQLDEPSLVTDLSQAQLDAFTRAYAYLAESPARPELWVQTYYGFPAPAALGTLAGLPVHTVGLDFSGAAGEDLPAAVGEVGLRGKRLAAGLVDGRNVWRTDLRRALATATVLAGMAAEVVVTAGSPLLHVPVDLAVEDELPAELVRRLAFAKQKVAEVVAIARGLREGTPAIAEQLAASDLVHRTPVRQDTVLRARIAGLSEQDELRPAPAEERFVLQQKELGLPRLPTTTIGSFPQTGELRRARAGHRTGELSAADYHAVLRAEVDKVVALQEELDLDVLVHGEPERTDMVEYFAEKLAGFAVTKLGWVQSYGTRCARPPIVHGDVTRPEPMTVEYSAYAQSRTTRPVKGMLTGPVTLLQWAFVRIDQPRADTANQVALALRDEVADLEAAGLRVIQVDEPGLLEGVPLRAEHRADYLKWSVRSFRLATAGAKAATQVHTHVCYAELATVVEAVRELDVDVISIESARSGGAAEAVGALTSGVGPGVFDVHSPVVPEVAEQAAQLRRALRWLPAERVWVNPDCGLKTRGYAEVEPALRVMVEAARTVRAEIDNG</sequence>
<feature type="binding site" evidence="12">
    <location>
        <begin position="524"/>
        <end position="525"/>
    </location>
    <ligand>
        <name>5-methyltetrahydropteroyltri-L-glutamate</name>
        <dbReference type="ChEBI" id="CHEBI:58207"/>
    </ligand>
</feature>
<organism evidence="17 18">
    <name type="scientific">Crossiella cryophila</name>
    <dbReference type="NCBI Taxonomy" id="43355"/>
    <lineage>
        <taxon>Bacteria</taxon>
        <taxon>Bacillati</taxon>
        <taxon>Actinomycetota</taxon>
        <taxon>Actinomycetes</taxon>
        <taxon>Pseudonocardiales</taxon>
        <taxon>Pseudonocardiaceae</taxon>
        <taxon>Crossiella</taxon>
    </lineage>
</organism>
<feature type="domain" description="Cobalamin-independent methionine synthase MetE C-terminal/archaeal" evidence="15">
    <location>
        <begin position="435"/>
        <end position="754"/>
    </location>
</feature>
<dbReference type="CDD" id="cd03312">
    <property type="entry name" value="CIMS_N_terminal_like"/>
    <property type="match status" value="1"/>
</dbReference>
<feature type="binding site" evidence="13">
    <location>
        <position position="674"/>
    </location>
    <ligand>
        <name>Zn(2+)</name>
        <dbReference type="ChEBI" id="CHEBI:29105"/>
        <label>1</label>
        <note>catalytic</note>
    </ligand>
</feature>
<name>A0A7W7CGR8_9PSEU</name>
<keyword evidence="11" id="KW-0486">Methionine biosynthesis</keyword>
<dbReference type="Pfam" id="PF01717">
    <property type="entry name" value="Meth_synt_2"/>
    <property type="match status" value="1"/>
</dbReference>
<accession>A0A7W7CGR8</accession>
<dbReference type="Proteomes" id="UP000533598">
    <property type="component" value="Unassembled WGS sequence"/>
</dbReference>
<dbReference type="RefSeq" id="WP_185006870.1">
    <property type="nucleotide sequence ID" value="NZ_BAAAUI010000062.1"/>
</dbReference>
<gene>
    <name evidence="17" type="ORF">HNR67_006923</name>
</gene>
<feature type="binding site" evidence="13">
    <location>
        <position position="732"/>
    </location>
    <ligand>
        <name>Zn(2+)</name>
        <dbReference type="ChEBI" id="CHEBI:29105"/>
        <label>1</label>
        <note>catalytic</note>
    </ligand>
</feature>
<dbReference type="Pfam" id="PF08267">
    <property type="entry name" value="Meth_synt_1"/>
    <property type="match status" value="1"/>
</dbReference>
<dbReference type="EMBL" id="JACHMH010000001">
    <property type="protein sequence ID" value="MBB4680805.1"/>
    <property type="molecule type" value="Genomic_DNA"/>
</dbReference>
<feature type="binding site" evidence="12">
    <location>
        <position position="608"/>
    </location>
    <ligand>
        <name>L-homocysteine</name>
        <dbReference type="ChEBI" id="CHEBI:58199"/>
    </ligand>
</feature>
<dbReference type="InterPro" id="IPR002629">
    <property type="entry name" value="Met_Synth_C/arc"/>
</dbReference>
<keyword evidence="8 13" id="KW-0479">Metal-binding</keyword>
<evidence type="ECO:0000256" key="11">
    <source>
        <dbReference type="ARBA" id="ARBA00023167"/>
    </source>
</evidence>
<evidence type="ECO:0000256" key="14">
    <source>
        <dbReference type="PIRSR" id="PIRSR000382-3"/>
    </source>
</evidence>
<evidence type="ECO:0000256" key="1">
    <source>
        <dbReference type="ARBA" id="ARBA00002777"/>
    </source>
</evidence>
<feature type="binding site" evidence="13">
    <location>
        <position position="650"/>
    </location>
    <ligand>
        <name>Zn(2+)</name>
        <dbReference type="ChEBI" id="CHEBI:29105"/>
        <label>1</label>
        <note>catalytic</note>
    </ligand>
</feature>
<dbReference type="InterPro" id="IPR013215">
    <property type="entry name" value="Cbl-indep_Met_Synth_N"/>
</dbReference>
<feature type="binding site" evidence="13">
    <location>
        <position position="652"/>
    </location>
    <ligand>
        <name>Zn(2+)</name>
        <dbReference type="ChEBI" id="CHEBI:29105"/>
        <label>1</label>
        <note>catalytic</note>
    </ligand>
</feature>
<evidence type="ECO:0000313" key="17">
    <source>
        <dbReference type="EMBL" id="MBB4680805.1"/>
    </source>
</evidence>
<dbReference type="EC" id="2.1.1.14" evidence="4"/>
<feature type="binding site" evidence="12">
    <location>
        <begin position="440"/>
        <end position="442"/>
    </location>
    <ligand>
        <name>L-homocysteine</name>
        <dbReference type="ChEBI" id="CHEBI:58199"/>
    </ligand>
</feature>
<feature type="binding site" evidence="12">
    <location>
        <position position="122"/>
    </location>
    <ligand>
        <name>5-methyltetrahydropteroyltri-L-glutamate</name>
        <dbReference type="ChEBI" id="CHEBI:58207"/>
    </ligand>
</feature>
<dbReference type="GO" id="GO:0009086">
    <property type="term" value="P:methionine biosynthetic process"/>
    <property type="evidence" value="ECO:0007669"/>
    <property type="project" value="UniProtKB-KW"/>
</dbReference>
<evidence type="ECO:0000259" key="16">
    <source>
        <dbReference type="Pfam" id="PF08267"/>
    </source>
</evidence>
<comment type="pathway">
    <text evidence="2">Amino-acid biosynthesis; L-methionine biosynthesis via de novo pathway; L-methionine from L-homocysteine (MetE route): step 1/1.</text>
</comment>
<evidence type="ECO:0000256" key="12">
    <source>
        <dbReference type="PIRSR" id="PIRSR000382-1"/>
    </source>
</evidence>
<evidence type="ECO:0000259" key="15">
    <source>
        <dbReference type="Pfam" id="PF01717"/>
    </source>
</evidence>
<keyword evidence="10 13" id="KW-0862">Zinc</keyword>
<evidence type="ECO:0000256" key="2">
    <source>
        <dbReference type="ARBA" id="ARBA00004681"/>
    </source>
</evidence>
<evidence type="ECO:0000256" key="4">
    <source>
        <dbReference type="ARBA" id="ARBA00012034"/>
    </source>
</evidence>
<feature type="binding site" evidence="12">
    <location>
        <position position="608"/>
    </location>
    <ligand>
        <name>L-methionine</name>
        <dbReference type="ChEBI" id="CHEBI:57844"/>
    </ligand>
</feature>
<evidence type="ECO:0000256" key="8">
    <source>
        <dbReference type="ARBA" id="ARBA00022723"/>
    </source>
</evidence>
<feature type="active site" description="Proton donor" evidence="14">
    <location>
        <position position="700"/>
    </location>
</feature>
<evidence type="ECO:0000256" key="3">
    <source>
        <dbReference type="ARBA" id="ARBA00009553"/>
    </source>
</evidence>
<evidence type="ECO:0000256" key="7">
    <source>
        <dbReference type="ARBA" id="ARBA00022679"/>
    </source>
</evidence>
<dbReference type="SUPFAM" id="SSF51726">
    <property type="entry name" value="UROD/MetE-like"/>
    <property type="match status" value="2"/>
</dbReference>
<evidence type="ECO:0000256" key="10">
    <source>
        <dbReference type="ARBA" id="ARBA00022833"/>
    </source>
</evidence>
<dbReference type="UniPathway" id="UPA00051">
    <property type="reaction ID" value="UER00082"/>
</dbReference>
<comment type="cofactor">
    <cofactor evidence="13">
        <name>Zn(2+)</name>
        <dbReference type="ChEBI" id="CHEBI:29105"/>
    </cofactor>
    <text evidence="13">Binds 2 Zn(2+) ions per subunit.</text>
</comment>
<dbReference type="NCBIfam" id="NF003556">
    <property type="entry name" value="PRK05222.1"/>
    <property type="match status" value="1"/>
</dbReference>
<dbReference type="AlphaFoldDB" id="A0A7W7CGR8"/>
<keyword evidence="9" id="KW-0677">Repeat</keyword>
<comment type="caution">
    <text evidence="17">The sequence shown here is derived from an EMBL/GenBank/DDBJ whole genome shotgun (WGS) entry which is preliminary data.</text>
</comment>
<feature type="binding site" evidence="12">
    <location>
        <position position="493"/>
    </location>
    <ligand>
        <name>L-methionine</name>
        <dbReference type="ChEBI" id="CHEBI:57844"/>
    </ligand>
</feature>
<protein>
    <recommendedName>
        <fullName evidence="4">5-methyltetrahydropteroyltriglutamate--homocysteine S-methyltransferase</fullName>
        <ecNumber evidence="4">2.1.1.14</ecNumber>
    </recommendedName>
</protein>
<reference evidence="17 18" key="1">
    <citation type="submission" date="2020-08" db="EMBL/GenBank/DDBJ databases">
        <title>Sequencing the genomes of 1000 actinobacteria strains.</title>
        <authorList>
            <person name="Klenk H.-P."/>
        </authorList>
    </citation>
    <scope>NUCLEOTIDE SEQUENCE [LARGE SCALE GENOMIC DNA]</scope>
    <source>
        <strain evidence="17 18">DSM 44230</strain>
    </source>
</reference>
<feature type="binding site" evidence="12">
    <location>
        <position position="570"/>
    </location>
    <ligand>
        <name>5-methyltetrahydropteroyltri-L-glutamate</name>
        <dbReference type="ChEBI" id="CHEBI:58207"/>
    </ligand>
</feature>
<evidence type="ECO:0000256" key="9">
    <source>
        <dbReference type="ARBA" id="ARBA00022737"/>
    </source>
</evidence>
<dbReference type="PIRSF" id="PIRSF000382">
    <property type="entry name" value="MeTrfase_B12_ind"/>
    <property type="match status" value="1"/>
</dbReference>
<dbReference type="InterPro" id="IPR038071">
    <property type="entry name" value="UROD/MetE-like_sf"/>
</dbReference>
<dbReference type="GO" id="GO:0003871">
    <property type="term" value="F:5-methyltetrahydropteroyltriglutamate-homocysteine S-methyltransferase activity"/>
    <property type="evidence" value="ECO:0007669"/>
    <property type="project" value="UniProtKB-EC"/>
</dbReference>
<feature type="domain" description="Cobalamin-independent methionine synthase MetE N-terminal" evidence="16">
    <location>
        <begin position="11"/>
        <end position="321"/>
    </location>
</feature>
<evidence type="ECO:0000256" key="6">
    <source>
        <dbReference type="ARBA" id="ARBA00022605"/>
    </source>
</evidence>
<evidence type="ECO:0000313" key="18">
    <source>
        <dbReference type="Proteomes" id="UP000533598"/>
    </source>
</evidence>
<dbReference type="GO" id="GO:0008270">
    <property type="term" value="F:zinc ion binding"/>
    <property type="evidence" value="ECO:0007669"/>
    <property type="project" value="InterPro"/>
</dbReference>
<proteinExistence type="inferred from homology"/>
<keyword evidence="5 17" id="KW-0489">Methyltransferase</keyword>
<dbReference type="InterPro" id="IPR006276">
    <property type="entry name" value="Cobalamin-indep_Met_synthase"/>
</dbReference>
<dbReference type="PANTHER" id="PTHR30519">
    <property type="entry name" value="5-METHYLTETRAHYDROPTEROYLTRIGLUTAMATE--HOMOCYSTEINE METHYLTRANSFERASE"/>
    <property type="match status" value="1"/>
</dbReference>
<dbReference type="CDD" id="cd03311">
    <property type="entry name" value="CIMS_C_terminal_like"/>
    <property type="match status" value="1"/>
</dbReference>
<dbReference type="Gene3D" id="3.20.20.210">
    <property type="match status" value="2"/>
</dbReference>
<dbReference type="GO" id="GO:0032259">
    <property type="term" value="P:methylation"/>
    <property type="evidence" value="ECO:0007669"/>
    <property type="project" value="UniProtKB-KW"/>
</dbReference>
<feature type="binding site" evidence="12">
    <location>
        <begin position="440"/>
        <end position="442"/>
    </location>
    <ligand>
        <name>L-methionine</name>
        <dbReference type="ChEBI" id="CHEBI:57844"/>
    </ligand>
</feature>
<keyword evidence="7 17" id="KW-0808">Transferase</keyword>
<keyword evidence="18" id="KW-1185">Reference proteome</keyword>
<evidence type="ECO:0000256" key="5">
    <source>
        <dbReference type="ARBA" id="ARBA00022603"/>
    </source>
</evidence>